<protein>
    <submittedName>
        <fullName evidence="4">DUF3040 domain-containing protein</fullName>
    </submittedName>
</protein>
<dbReference type="EMBL" id="JAJFZQ010000001">
    <property type="protein sequence ID" value="MCC3264490.1"/>
    <property type="molecule type" value="Genomic_DNA"/>
</dbReference>
<dbReference type="Proteomes" id="UP001139264">
    <property type="component" value="Unassembled WGS sequence"/>
</dbReference>
<reference evidence="4" key="1">
    <citation type="submission" date="2021-10" db="EMBL/GenBank/DDBJ databases">
        <title>Novel species in genus Arthrobacter.</title>
        <authorList>
            <person name="Liu Y."/>
        </authorList>
    </citation>
    <scope>NUCLEOTIDE SEQUENCE</scope>
    <source>
        <strain evidence="3">Zg-Y786</strain>
        <strain evidence="4">Zg-Y809</strain>
    </source>
</reference>
<evidence type="ECO:0000313" key="5">
    <source>
        <dbReference type="Proteomes" id="UP001139168"/>
    </source>
</evidence>
<dbReference type="Proteomes" id="UP001139168">
    <property type="component" value="Unassembled WGS sequence"/>
</dbReference>
<evidence type="ECO:0000313" key="3">
    <source>
        <dbReference type="EMBL" id="MCC3264490.1"/>
    </source>
</evidence>
<proteinExistence type="predicted"/>
<evidence type="ECO:0000313" key="6">
    <source>
        <dbReference type="Proteomes" id="UP001139264"/>
    </source>
</evidence>
<gene>
    <name evidence="4" type="ORF">LJ751_14660</name>
    <name evidence="3" type="ORF">LJ752_00290</name>
</gene>
<keyword evidence="5" id="KW-1185">Reference proteome</keyword>
<feature type="transmembrane region" description="Helical" evidence="2">
    <location>
        <begin position="68"/>
        <end position="87"/>
    </location>
</feature>
<comment type="caution">
    <text evidence="4">The sequence shown here is derived from an EMBL/GenBank/DDBJ whole genome shotgun (WGS) entry which is preliminary data.</text>
</comment>
<dbReference type="Pfam" id="PF11239">
    <property type="entry name" value="DUF3040"/>
    <property type="match status" value="1"/>
</dbReference>
<dbReference type="InterPro" id="IPR021401">
    <property type="entry name" value="DUF3040"/>
</dbReference>
<keyword evidence="2" id="KW-1133">Transmembrane helix</keyword>
<dbReference type="RefSeq" id="WP_227889351.1">
    <property type="nucleotide sequence ID" value="NZ_CP095461.1"/>
</dbReference>
<feature type="region of interest" description="Disordered" evidence="1">
    <location>
        <begin position="90"/>
        <end position="129"/>
    </location>
</feature>
<keyword evidence="2" id="KW-0812">Transmembrane</keyword>
<feature type="compositionally biased region" description="Basic and acidic residues" evidence="1">
    <location>
        <begin position="120"/>
        <end position="129"/>
    </location>
</feature>
<accession>A0A9X1M4Q5</accession>
<sequence length="129" mass="13934">MALSEHEQRLLDQLEQQLHAEDPKFANSMATPAATGISTRRIVLGALVAVAGIGLLLGGVALASDTPFSLVLGILGFLVMGAGVYYATTRGKRGSQSHTPARKNEREASAPKNFMSNLENKWDERKRDQ</sequence>
<evidence type="ECO:0000256" key="2">
    <source>
        <dbReference type="SAM" id="Phobius"/>
    </source>
</evidence>
<evidence type="ECO:0000313" key="4">
    <source>
        <dbReference type="EMBL" id="MCC3270577.1"/>
    </source>
</evidence>
<feature type="transmembrane region" description="Helical" evidence="2">
    <location>
        <begin position="42"/>
        <end position="62"/>
    </location>
</feature>
<name>A0A9X1M4Q5_9MICC</name>
<keyword evidence="2" id="KW-0472">Membrane</keyword>
<dbReference type="EMBL" id="JAJFZP010000012">
    <property type="protein sequence ID" value="MCC3270577.1"/>
    <property type="molecule type" value="Genomic_DNA"/>
</dbReference>
<evidence type="ECO:0000256" key="1">
    <source>
        <dbReference type="SAM" id="MobiDB-lite"/>
    </source>
</evidence>
<dbReference type="AlphaFoldDB" id="A0A9X1M4Q5"/>
<organism evidence="4 6">
    <name type="scientific">Arthrobacter gengyunqii</name>
    <dbReference type="NCBI Taxonomy" id="2886940"/>
    <lineage>
        <taxon>Bacteria</taxon>
        <taxon>Bacillati</taxon>
        <taxon>Actinomycetota</taxon>
        <taxon>Actinomycetes</taxon>
        <taxon>Micrococcales</taxon>
        <taxon>Micrococcaceae</taxon>
        <taxon>Arthrobacter</taxon>
    </lineage>
</organism>